<evidence type="ECO:0000313" key="3">
    <source>
        <dbReference type="Proteomes" id="UP000095282"/>
    </source>
</evidence>
<reference evidence="4" key="1">
    <citation type="submission" date="2016-11" db="UniProtKB">
        <authorList>
            <consortium name="WormBaseParasite"/>
        </authorList>
    </citation>
    <scope>IDENTIFICATION</scope>
</reference>
<organism evidence="3 4">
    <name type="scientific">Caenorhabditis tropicalis</name>
    <dbReference type="NCBI Taxonomy" id="1561998"/>
    <lineage>
        <taxon>Eukaryota</taxon>
        <taxon>Metazoa</taxon>
        <taxon>Ecdysozoa</taxon>
        <taxon>Nematoda</taxon>
        <taxon>Chromadorea</taxon>
        <taxon>Rhabditida</taxon>
        <taxon>Rhabditina</taxon>
        <taxon>Rhabditomorpha</taxon>
        <taxon>Rhabditoidea</taxon>
        <taxon>Rhabditidae</taxon>
        <taxon>Peloderinae</taxon>
        <taxon>Caenorhabditis</taxon>
    </lineage>
</organism>
<evidence type="ECO:0000256" key="1">
    <source>
        <dbReference type="SAM" id="SignalP"/>
    </source>
</evidence>
<dbReference type="Pfam" id="PF01579">
    <property type="entry name" value="DUF19"/>
    <property type="match status" value="1"/>
</dbReference>
<name>A0A1I7V2A6_9PELO</name>
<keyword evidence="3" id="KW-1185">Reference proteome</keyword>
<dbReference type="PANTHER" id="PTHR21453">
    <property type="entry name" value="DUF19 DOMAIN-CONTAINING PROTEIN-RELATED-RELATED"/>
    <property type="match status" value="1"/>
</dbReference>
<protein>
    <submittedName>
        <fullName evidence="4">DUF19 domain-containing protein</fullName>
    </submittedName>
</protein>
<dbReference type="PIRSF" id="PIRSF015697">
    <property type="entry name" value="UCP015697"/>
    <property type="match status" value="1"/>
</dbReference>
<sequence>MKFLLLITGIILTGVLGAPTDKCTVADNILGISCAEKALSFLQTAKNLKNKKELYDLKKPCEDLDYCSRAVSHCTAYLEANTEQGFKIIKTMCSSIEFGVNEFADCEEKMDVLDSECYKSWDAFQTDGTCDNFFGEDQCVKKEVTETCGVTDWEKLRDVS</sequence>
<dbReference type="Proteomes" id="UP000095282">
    <property type="component" value="Unplaced"/>
</dbReference>
<accession>A0A1I7V2A6</accession>
<feature type="domain" description="T20D4.11-like" evidence="2">
    <location>
        <begin position="23"/>
        <end position="158"/>
    </location>
</feature>
<feature type="signal peptide" evidence="1">
    <location>
        <begin position="1"/>
        <end position="17"/>
    </location>
</feature>
<evidence type="ECO:0000313" key="4">
    <source>
        <dbReference type="WBParaSite" id="Csp11.Scaffold630.g21684.t1"/>
    </source>
</evidence>
<dbReference type="AlphaFoldDB" id="A0A1I7V2A6"/>
<feature type="chain" id="PRO_5009309665" evidence="1">
    <location>
        <begin position="18"/>
        <end position="160"/>
    </location>
</feature>
<evidence type="ECO:0000259" key="2">
    <source>
        <dbReference type="Pfam" id="PF01579"/>
    </source>
</evidence>
<keyword evidence="1" id="KW-0732">Signal</keyword>
<proteinExistence type="predicted"/>
<dbReference type="InterPro" id="IPR002542">
    <property type="entry name" value="T20D4.11-like_dom"/>
</dbReference>
<dbReference type="InterPro" id="IPR016638">
    <property type="entry name" value="UPF0376"/>
</dbReference>
<dbReference type="eggNOG" id="ENOG502TJZB">
    <property type="taxonomic scope" value="Eukaryota"/>
</dbReference>
<dbReference type="WBParaSite" id="Csp11.Scaffold630.g21684.t1">
    <property type="protein sequence ID" value="Csp11.Scaffold630.g21684.t1"/>
    <property type="gene ID" value="Csp11.Scaffold630.g21684"/>
</dbReference>
<dbReference type="PANTHER" id="PTHR21453:SF28">
    <property type="entry name" value="DUF19 DOMAIN-CONTAINING PROTEIN-RELATED"/>
    <property type="match status" value="1"/>
</dbReference>